<evidence type="ECO:0000256" key="2">
    <source>
        <dbReference type="ARBA" id="ARBA00022771"/>
    </source>
</evidence>
<comment type="caution">
    <text evidence="7">The sequence shown here is derived from an EMBL/GenBank/DDBJ whole genome shotgun (WGS) entry which is preliminary data.</text>
</comment>
<feature type="region of interest" description="Disordered" evidence="5">
    <location>
        <begin position="1"/>
        <end position="111"/>
    </location>
</feature>
<dbReference type="Proteomes" id="UP001632037">
    <property type="component" value="Unassembled WGS sequence"/>
</dbReference>
<feature type="compositionally biased region" description="Acidic residues" evidence="5">
    <location>
        <begin position="619"/>
        <end position="637"/>
    </location>
</feature>
<keyword evidence="1" id="KW-0479">Metal-binding</keyword>
<feature type="region of interest" description="Disordered" evidence="5">
    <location>
        <begin position="252"/>
        <end position="271"/>
    </location>
</feature>
<dbReference type="Pfam" id="PF13445">
    <property type="entry name" value="zf-RING_UBOX"/>
    <property type="match status" value="1"/>
</dbReference>
<proteinExistence type="predicted"/>
<sequence length="809" mass="92165">MASPLQDGIAMYGERGQEEEEEEGSAVLESQEDAEHEEGGEESAEDQDADERAVVELDGQEHKQEDSDDEVQFVGSAEGFNGRQESEGKQEEDEVVVVENGPPNSDTTQRSNANTDAIMAANGYVTPATLEAELQCIICQYAMFKPMSALCGHSFCRVCLMDSFLTRPIEEAQCPICRVEVLKLFSSKSSLESVFYVNITLWNLVQLLIPSVAQRISTYQDEEEREYKQKLDELEAKWKLFTLEERAAIYHGDHEDEEAGSPARWEEDREGHEDYPVLKVEDTHDGDLHVSRNIVLDTSDENEDGVMNMRLGIAIVEFPSIFELYNEHQECSVNVIKMEEDEEIADGMPFFMNEDGDDDGFVCSSYYNEISLHICDESGNCVMERTRGARGGVVAFPGLRLDVLGGTYTFRFSDDLYGLKLSITTQLREPHEISDTPVADYVSLINDEARDGSRRNRRRNRDSDSENDYDEEGNESDDSFIVDDLNHEPVGRFSDDEGEDHWEYHSDDETADEEREQRRVRRRQRSGRLAERDVELVDEHQEGEELSGSGHEEDEEVNAEVRSGRRNIRVVDDAAFSSDGEDEREEHDDPEEGKEEEEDHHETLLVSQPRRRNANQIIDSDDEDGETAPVGSDEEQKENEAVSNGPHEEFAETEHDDAEDTIVNEHDDADDTASQPTRKVKRTQWFQDDGSDEEDREPHPDASFSPGDHEVIASRPLKRARGRGRQVRVIDEGLSDEEQEEMERATIVTNSANAEDDDNDADESDAQFRRVHLYDEEENTELHDYEDVQQDDDDADYPDEDDYQEEDDF</sequence>
<feature type="compositionally biased region" description="Basic and acidic residues" evidence="5">
    <location>
        <begin position="484"/>
        <end position="508"/>
    </location>
</feature>
<feature type="region of interest" description="Disordered" evidence="5">
    <location>
        <begin position="450"/>
        <end position="809"/>
    </location>
</feature>
<dbReference type="InterPro" id="IPR027370">
    <property type="entry name" value="Znf-RING_euk"/>
</dbReference>
<gene>
    <name evidence="7" type="ORF">V7S43_009634</name>
</gene>
<feature type="compositionally biased region" description="Basic and acidic residues" evidence="5">
    <location>
        <begin position="50"/>
        <end position="65"/>
    </location>
</feature>
<organism evidence="7 8">
    <name type="scientific">Phytophthora oleae</name>
    <dbReference type="NCBI Taxonomy" id="2107226"/>
    <lineage>
        <taxon>Eukaryota</taxon>
        <taxon>Sar</taxon>
        <taxon>Stramenopiles</taxon>
        <taxon>Oomycota</taxon>
        <taxon>Peronosporomycetes</taxon>
        <taxon>Peronosporales</taxon>
        <taxon>Peronosporaceae</taxon>
        <taxon>Phytophthora</taxon>
    </lineage>
</organism>
<evidence type="ECO:0000259" key="6">
    <source>
        <dbReference type="PROSITE" id="PS50089"/>
    </source>
</evidence>
<evidence type="ECO:0000313" key="8">
    <source>
        <dbReference type="Proteomes" id="UP001632037"/>
    </source>
</evidence>
<feature type="domain" description="RING-type" evidence="6">
    <location>
        <begin position="136"/>
        <end position="178"/>
    </location>
</feature>
<feature type="compositionally biased region" description="Acidic residues" evidence="5">
    <location>
        <begin position="579"/>
        <end position="599"/>
    </location>
</feature>
<evidence type="ECO:0000256" key="3">
    <source>
        <dbReference type="ARBA" id="ARBA00022833"/>
    </source>
</evidence>
<dbReference type="PROSITE" id="PS50089">
    <property type="entry name" value="ZF_RING_2"/>
    <property type="match status" value="1"/>
</dbReference>
<dbReference type="InterPro" id="IPR017907">
    <property type="entry name" value="Znf_RING_CS"/>
</dbReference>
<evidence type="ECO:0000256" key="1">
    <source>
        <dbReference type="ARBA" id="ARBA00022723"/>
    </source>
</evidence>
<feature type="compositionally biased region" description="Acidic residues" evidence="5">
    <location>
        <begin position="787"/>
        <end position="809"/>
    </location>
</feature>
<feature type="compositionally biased region" description="Acidic residues" evidence="5">
    <location>
        <begin position="654"/>
        <end position="671"/>
    </location>
</feature>
<dbReference type="Gene3D" id="3.30.40.10">
    <property type="entry name" value="Zinc/RING finger domain, C3HC4 (zinc finger)"/>
    <property type="match status" value="1"/>
</dbReference>
<dbReference type="GO" id="GO:0008270">
    <property type="term" value="F:zinc ion binding"/>
    <property type="evidence" value="ECO:0007669"/>
    <property type="project" value="UniProtKB-KW"/>
</dbReference>
<dbReference type="InterPro" id="IPR001841">
    <property type="entry name" value="Znf_RING"/>
</dbReference>
<dbReference type="PANTHER" id="PTHR23327">
    <property type="entry name" value="RING FINGER PROTEIN 127"/>
    <property type="match status" value="1"/>
</dbReference>
<accession>A0ABD3FIB1</accession>
<dbReference type="AlphaFoldDB" id="A0ABD3FIB1"/>
<feature type="compositionally biased region" description="Acidic residues" evidence="5">
    <location>
        <begin position="17"/>
        <end position="49"/>
    </location>
</feature>
<dbReference type="InterPro" id="IPR013083">
    <property type="entry name" value="Znf_RING/FYVE/PHD"/>
</dbReference>
<feature type="compositionally biased region" description="Acidic residues" evidence="5">
    <location>
        <begin position="754"/>
        <end position="765"/>
    </location>
</feature>
<evidence type="ECO:0000256" key="4">
    <source>
        <dbReference type="PROSITE-ProRule" id="PRU00175"/>
    </source>
</evidence>
<feature type="compositionally biased region" description="Basic and acidic residues" evidence="5">
    <location>
        <begin position="528"/>
        <end position="540"/>
    </location>
</feature>
<keyword evidence="8" id="KW-1185">Reference proteome</keyword>
<evidence type="ECO:0000256" key="5">
    <source>
        <dbReference type="SAM" id="MobiDB-lite"/>
    </source>
</evidence>
<feature type="compositionally biased region" description="Acidic residues" evidence="5">
    <location>
        <begin position="465"/>
        <end position="481"/>
    </location>
</feature>
<feature type="compositionally biased region" description="Basic and acidic residues" evidence="5">
    <location>
        <begin position="766"/>
        <end position="786"/>
    </location>
</feature>
<reference evidence="7 8" key="1">
    <citation type="submission" date="2024-09" db="EMBL/GenBank/DDBJ databases">
        <title>Genome sequencing and assembly of Phytophthora oleae, isolate VK10A, causative agent of rot of olive drupes.</title>
        <authorList>
            <person name="Conti Taguali S."/>
            <person name="Riolo M."/>
            <person name="La Spada F."/>
            <person name="Cacciola S.O."/>
            <person name="Dionisio G."/>
        </authorList>
    </citation>
    <scope>NUCLEOTIDE SEQUENCE [LARGE SCALE GENOMIC DNA]</scope>
    <source>
        <strain evidence="7 8">VK10A</strain>
    </source>
</reference>
<dbReference type="PROSITE" id="PS00518">
    <property type="entry name" value="ZF_RING_1"/>
    <property type="match status" value="1"/>
</dbReference>
<name>A0ABD3FIB1_9STRA</name>
<feature type="compositionally biased region" description="Basic residues" evidence="5">
    <location>
        <begin position="716"/>
        <end position="726"/>
    </location>
</feature>
<protein>
    <recommendedName>
        <fullName evidence="6">RING-type domain-containing protein</fullName>
    </recommendedName>
</protein>
<evidence type="ECO:0000313" key="7">
    <source>
        <dbReference type="EMBL" id="KAL3665600.1"/>
    </source>
</evidence>
<keyword evidence="2 4" id="KW-0863">Zinc-finger</keyword>
<dbReference type="SUPFAM" id="SSF57850">
    <property type="entry name" value="RING/U-box"/>
    <property type="match status" value="1"/>
</dbReference>
<feature type="compositionally biased region" description="Polar residues" evidence="5">
    <location>
        <begin position="102"/>
        <end position="111"/>
    </location>
</feature>
<keyword evidence="3" id="KW-0862">Zinc</keyword>
<dbReference type="EMBL" id="JBIMZQ010000020">
    <property type="protein sequence ID" value="KAL3665600.1"/>
    <property type="molecule type" value="Genomic_DNA"/>
</dbReference>
<dbReference type="SMART" id="SM00184">
    <property type="entry name" value="RING"/>
    <property type="match status" value="1"/>
</dbReference>